<proteinExistence type="inferred from homology"/>
<evidence type="ECO:0000313" key="17">
    <source>
        <dbReference type="Proteomes" id="UP000694398"/>
    </source>
</evidence>
<evidence type="ECO:0000256" key="7">
    <source>
        <dbReference type="ARBA" id="ARBA00022824"/>
    </source>
</evidence>
<keyword evidence="17" id="KW-1185">Reference proteome</keyword>
<evidence type="ECO:0000256" key="10">
    <source>
        <dbReference type="ARBA" id="ARBA00023004"/>
    </source>
</evidence>
<keyword evidence="10 13" id="KW-0408">Iron</keyword>
<dbReference type="GeneID" id="102028355"/>
<dbReference type="AlphaFoldDB" id="A0A8C2YI76"/>
<feature type="binding site" description="axial binding residue" evidence="13">
    <location>
        <position position="440"/>
    </location>
    <ligand>
        <name>heme</name>
        <dbReference type="ChEBI" id="CHEBI:30413"/>
    </ligand>
    <ligandPart>
        <name>Fe</name>
        <dbReference type="ChEBI" id="CHEBI:18248"/>
    </ligandPart>
</feature>
<comment type="similarity">
    <text evidence="4 14">Belongs to the cytochrome P450 family.</text>
</comment>
<dbReference type="InterPro" id="IPR036396">
    <property type="entry name" value="Cyt_P450_sf"/>
</dbReference>
<evidence type="ECO:0000256" key="3">
    <source>
        <dbReference type="ARBA" id="ARBA00004406"/>
    </source>
</evidence>
<accession>A0A8C2YI76</accession>
<keyword evidence="6 13" id="KW-0479">Metal-binding</keyword>
<dbReference type="GO" id="GO:0006805">
    <property type="term" value="P:xenobiotic metabolic process"/>
    <property type="evidence" value="ECO:0007669"/>
    <property type="project" value="TreeGrafter"/>
</dbReference>
<evidence type="ECO:0000256" key="12">
    <source>
        <dbReference type="ARBA" id="ARBA00023136"/>
    </source>
</evidence>
<evidence type="ECO:0000256" key="13">
    <source>
        <dbReference type="PIRSR" id="PIRSR602401-1"/>
    </source>
</evidence>
<sequence>MLASGMLLVTLLACLGLLALMSIWKERKFWGKLPPGPTPLPFIGNYLQLNTKKMYRCLTQMSKHYGPVFTIYLGLRRVVVLCGYDVIKEALVDQAEDFNGRGEQVTFNRLFQGYGVTFSNGERSKQLRRFSIATLRDFGVGKRSIEERIKEEAGYFVQAIQATRGAFIDPTFYLSKTVSNVMNSIVFGERFDYEDKEFLSLLQMTTTVKKFIASPLGQLYEIFFAVMKHLPGPQQEVFKEMQRLEDYMIKKVKQNQCTLDPNAPPRDFIDSFLIRMQEEKKNPNTEFHMKNLVMTTLSLFFAGTETVSSTLRFGFLLFMKHPDVQAKIHEEIDRVIGKNRQPQFEDRVKMPYTEAVIHEIQRFANFAPMGIPRRISKDTTFRDFFIPKGTEVFPMLGSVLTDRNFFSNPEDFNPQHFLDEKGQFKKSDGFIPFSIGKRNCFGEGLTRMELFLFFTIIMQNFRFKSSQAPEDIYVSPTPLGFTRVVPNYTMSFLPR</sequence>
<dbReference type="RefSeq" id="XP_013365097.1">
    <property type="nucleotide sequence ID" value="XM_013509643.1"/>
</dbReference>
<dbReference type="PRINTS" id="PR00385">
    <property type="entry name" value="P450"/>
</dbReference>
<dbReference type="InterPro" id="IPR001128">
    <property type="entry name" value="Cyt_P450"/>
</dbReference>
<evidence type="ECO:0000256" key="14">
    <source>
        <dbReference type="RuleBase" id="RU000461"/>
    </source>
</evidence>
<dbReference type="Pfam" id="PF00067">
    <property type="entry name" value="p450"/>
    <property type="match status" value="1"/>
</dbReference>
<keyword evidence="7 15" id="KW-0256">Endoplasmic reticulum</keyword>
<keyword evidence="11 14" id="KW-0503">Monooxygenase</keyword>
<evidence type="ECO:0000256" key="2">
    <source>
        <dbReference type="ARBA" id="ARBA00004174"/>
    </source>
</evidence>
<evidence type="ECO:0000256" key="9">
    <source>
        <dbReference type="ARBA" id="ARBA00023002"/>
    </source>
</evidence>
<evidence type="ECO:0000313" key="16">
    <source>
        <dbReference type="Ensembl" id="ENSCLAP00000000526.1"/>
    </source>
</evidence>
<organism evidence="16 17">
    <name type="scientific">Chinchilla lanigera</name>
    <name type="common">Long-tailed chinchilla</name>
    <name type="synonym">Chinchilla villidera</name>
    <dbReference type="NCBI Taxonomy" id="34839"/>
    <lineage>
        <taxon>Eukaryota</taxon>
        <taxon>Metazoa</taxon>
        <taxon>Chordata</taxon>
        <taxon>Craniata</taxon>
        <taxon>Vertebrata</taxon>
        <taxon>Euteleostomi</taxon>
        <taxon>Mammalia</taxon>
        <taxon>Eutheria</taxon>
        <taxon>Euarchontoglires</taxon>
        <taxon>Glires</taxon>
        <taxon>Rodentia</taxon>
        <taxon>Hystricomorpha</taxon>
        <taxon>Chinchillidae</taxon>
        <taxon>Chinchilla</taxon>
    </lineage>
</organism>
<keyword evidence="12" id="KW-0472">Membrane</keyword>
<dbReference type="GeneTree" id="ENSGT00940000154117"/>
<dbReference type="GO" id="GO:0016712">
    <property type="term" value="F:oxidoreductase activity, acting on paired donors, with incorporation or reduction of molecular oxygen, reduced flavin or flavoprotein as one donor, and incorporation of one atom of oxygen"/>
    <property type="evidence" value="ECO:0007669"/>
    <property type="project" value="UniProtKB-EC"/>
</dbReference>
<comment type="function">
    <text evidence="15">Cytochromes P450 are a group of heme-thiolate monooxygenases.</text>
</comment>
<dbReference type="PANTHER" id="PTHR24300">
    <property type="entry name" value="CYTOCHROME P450 508A4-RELATED"/>
    <property type="match status" value="1"/>
</dbReference>
<dbReference type="GO" id="GO:0008392">
    <property type="term" value="F:arachidonate epoxygenase activity"/>
    <property type="evidence" value="ECO:0007669"/>
    <property type="project" value="TreeGrafter"/>
</dbReference>
<comment type="cofactor">
    <cofactor evidence="1 13 15">
        <name>heme</name>
        <dbReference type="ChEBI" id="CHEBI:30413"/>
    </cofactor>
</comment>
<reference evidence="16" key="1">
    <citation type="submission" date="2025-08" db="UniProtKB">
        <authorList>
            <consortium name="Ensembl"/>
        </authorList>
    </citation>
    <scope>IDENTIFICATION</scope>
</reference>
<dbReference type="PRINTS" id="PR01684">
    <property type="entry name" value="EP450ICYP2A"/>
</dbReference>
<evidence type="ECO:0000256" key="4">
    <source>
        <dbReference type="ARBA" id="ARBA00010617"/>
    </source>
</evidence>
<comment type="subcellular location">
    <subcellularLocation>
        <location evidence="3 15">Endoplasmic reticulum membrane</location>
        <topology evidence="3">Peripheral membrane protein</topology>
    </subcellularLocation>
    <subcellularLocation>
        <location evidence="2 15">Microsome membrane</location>
        <topology evidence="2">Peripheral membrane protein</topology>
    </subcellularLocation>
</comment>
<dbReference type="EC" id="1.14.14.1" evidence="15"/>
<protein>
    <recommendedName>
        <fullName evidence="15">Cytochrome P450</fullName>
        <ecNumber evidence="15">1.14.14.1</ecNumber>
    </recommendedName>
</protein>
<dbReference type="Proteomes" id="UP000694398">
    <property type="component" value="Unassembled WGS sequence"/>
</dbReference>
<reference evidence="16" key="2">
    <citation type="submission" date="2025-09" db="UniProtKB">
        <authorList>
            <consortium name="Ensembl"/>
        </authorList>
    </citation>
    <scope>IDENTIFICATION</scope>
</reference>
<dbReference type="PRINTS" id="PR00463">
    <property type="entry name" value="EP450I"/>
</dbReference>
<keyword evidence="5 13" id="KW-0349">Heme</keyword>
<dbReference type="Gene3D" id="1.10.630.10">
    <property type="entry name" value="Cytochrome P450"/>
    <property type="match status" value="1"/>
</dbReference>
<dbReference type="Ensembl" id="ENSCLAT00000000555.1">
    <property type="protein sequence ID" value="ENSCLAP00000000526.1"/>
    <property type="gene ID" value="ENSCLAG00000000428.1"/>
</dbReference>
<keyword evidence="8 15" id="KW-0492">Microsome</keyword>
<evidence type="ECO:0000256" key="1">
    <source>
        <dbReference type="ARBA" id="ARBA00001971"/>
    </source>
</evidence>
<evidence type="ECO:0000256" key="6">
    <source>
        <dbReference type="ARBA" id="ARBA00022723"/>
    </source>
</evidence>
<name>A0A8C2YI76_CHILA</name>
<comment type="catalytic activity">
    <reaction evidence="15">
        <text>an organic molecule + reduced [NADPH--hemoprotein reductase] + O2 = an alcohol + oxidized [NADPH--hemoprotein reductase] + H2O + H(+)</text>
        <dbReference type="Rhea" id="RHEA:17149"/>
        <dbReference type="Rhea" id="RHEA-COMP:11964"/>
        <dbReference type="Rhea" id="RHEA-COMP:11965"/>
        <dbReference type="ChEBI" id="CHEBI:15377"/>
        <dbReference type="ChEBI" id="CHEBI:15378"/>
        <dbReference type="ChEBI" id="CHEBI:15379"/>
        <dbReference type="ChEBI" id="CHEBI:30879"/>
        <dbReference type="ChEBI" id="CHEBI:57618"/>
        <dbReference type="ChEBI" id="CHEBI:58210"/>
        <dbReference type="ChEBI" id="CHEBI:142491"/>
        <dbReference type="EC" id="1.14.14.1"/>
    </reaction>
</comment>
<evidence type="ECO:0000256" key="8">
    <source>
        <dbReference type="ARBA" id="ARBA00022848"/>
    </source>
</evidence>
<dbReference type="OrthoDB" id="2789670at2759"/>
<dbReference type="PROSITE" id="PS00086">
    <property type="entry name" value="CYTOCHROME_P450"/>
    <property type="match status" value="1"/>
</dbReference>
<dbReference type="SUPFAM" id="SSF48264">
    <property type="entry name" value="Cytochrome P450"/>
    <property type="match status" value="1"/>
</dbReference>
<dbReference type="InterPro" id="IPR008067">
    <property type="entry name" value="Cyt_P450_E_grp-I_CYP2A-like"/>
</dbReference>
<dbReference type="PANTHER" id="PTHR24300:SF103">
    <property type="entry name" value="CYTOCHROME P450-RELATED"/>
    <property type="match status" value="1"/>
</dbReference>
<evidence type="ECO:0000256" key="5">
    <source>
        <dbReference type="ARBA" id="ARBA00022617"/>
    </source>
</evidence>
<dbReference type="GO" id="GO:0005789">
    <property type="term" value="C:endoplasmic reticulum membrane"/>
    <property type="evidence" value="ECO:0007669"/>
    <property type="project" value="UniProtKB-SubCell"/>
</dbReference>
<keyword evidence="9 14" id="KW-0560">Oxidoreductase</keyword>
<dbReference type="GO" id="GO:0020037">
    <property type="term" value="F:heme binding"/>
    <property type="evidence" value="ECO:0007669"/>
    <property type="project" value="UniProtKB-UniRule"/>
</dbReference>
<dbReference type="OMA" id="QLYEIFY"/>
<dbReference type="GO" id="GO:0005506">
    <property type="term" value="F:iron ion binding"/>
    <property type="evidence" value="ECO:0007669"/>
    <property type="project" value="UniProtKB-UniRule"/>
</dbReference>
<gene>
    <name evidence="16" type="primary">LOC102028355</name>
</gene>
<dbReference type="InterPro" id="IPR050182">
    <property type="entry name" value="Cytochrome_P450_fam2"/>
</dbReference>
<dbReference type="InterPro" id="IPR017972">
    <property type="entry name" value="Cyt_P450_CS"/>
</dbReference>
<dbReference type="GO" id="GO:0009804">
    <property type="term" value="P:coumarin metabolic process"/>
    <property type="evidence" value="ECO:0007669"/>
    <property type="project" value="TreeGrafter"/>
</dbReference>
<dbReference type="FunFam" id="1.10.630.10:FF:000238">
    <property type="entry name" value="Cytochrome P450 2A6"/>
    <property type="match status" value="1"/>
</dbReference>
<dbReference type="GO" id="GO:0019373">
    <property type="term" value="P:epoxygenase P450 pathway"/>
    <property type="evidence" value="ECO:0007669"/>
    <property type="project" value="TreeGrafter"/>
</dbReference>
<evidence type="ECO:0000256" key="15">
    <source>
        <dbReference type="RuleBase" id="RU368053"/>
    </source>
</evidence>
<dbReference type="InterPro" id="IPR002401">
    <property type="entry name" value="Cyt_P450_E_grp-I"/>
</dbReference>
<evidence type="ECO:0000256" key="11">
    <source>
        <dbReference type="ARBA" id="ARBA00023033"/>
    </source>
</evidence>